<dbReference type="SUPFAM" id="SSF54791">
    <property type="entry name" value="Eukaryotic type KH-domain (KH-domain type I)"/>
    <property type="match status" value="1"/>
</dbReference>
<proteinExistence type="predicted"/>
<evidence type="ECO:0000313" key="5">
    <source>
        <dbReference type="EnsemblPlants" id="EMT19886"/>
    </source>
</evidence>
<dbReference type="SMART" id="SM00322">
    <property type="entry name" value="KH"/>
    <property type="match status" value="1"/>
</dbReference>
<evidence type="ECO:0000256" key="3">
    <source>
        <dbReference type="SAM" id="MobiDB-lite"/>
    </source>
</evidence>
<dbReference type="PROSITE" id="PS50084">
    <property type="entry name" value="KH_TYPE_1"/>
    <property type="match status" value="1"/>
</dbReference>
<name>R7WBR6_AEGTA</name>
<keyword evidence="2" id="KW-0694">RNA-binding</keyword>
<dbReference type="Pfam" id="PF00013">
    <property type="entry name" value="KH_1"/>
    <property type="match status" value="1"/>
</dbReference>
<protein>
    <submittedName>
        <fullName evidence="5">Far upstream element-binding protein 3</fullName>
    </submittedName>
</protein>
<evidence type="ECO:0000256" key="1">
    <source>
        <dbReference type="ARBA" id="ARBA00022737"/>
    </source>
</evidence>
<keyword evidence="1" id="KW-0677">Repeat</keyword>
<feature type="region of interest" description="Disordered" evidence="3">
    <location>
        <begin position="1"/>
        <end position="132"/>
    </location>
</feature>
<dbReference type="OMA" id="WNQIEIA"/>
<dbReference type="ExpressionAtlas" id="R7WBR6">
    <property type="expression patterns" value="baseline"/>
</dbReference>
<accession>R7WBR6</accession>
<feature type="compositionally biased region" description="Polar residues" evidence="3">
    <location>
        <begin position="88"/>
        <end position="99"/>
    </location>
</feature>
<dbReference type="PANTHER" id="PTHR10288">
    <property type="entry name" value="KH DOMAIN CONTAINING RNA BINDING PROTEIN"/>
    <property type="match status" value="1"/>
</dbReference>
<dbReference type="InterPro" id="IPR004088">
    <property type="entry name" value="KH_dom_type_1"/>
</dbReference>
<dbReference type="InterPro" id="IPR036612">
    <property type="entry name" value="KH_dom_type_1_sf"/>
</dbReference>
<feature type="domain" description="K Homology" evidence="4">
    <location>
        <begin position="130"/>
        <end position="204"/>
    </location>
</feature>
<dbReference type="InterPro" id="IPR004087">
    <property type="entry name" value="KH_dom"/>
</dbReference>
<dbReference type="GO" id="GO:0003723">
    <property type="term" value="F:RNA binding"/>
    <property type="evidence" value="ECO:0007669"/>
    <property type="project" value="UniProtKB-UniRule"/>
</dbReference>
<organism evidence="5">
    <name type="scientific">Aegilops tauschii</name>
    <name type="common">Tausch's goatgrass</name>
    <name type="synonym">Aegilops squarrosa</name>
    <dbReference type="NCBI Taxonomy" id="37682"/>
    <lineage>
        <taxon>Eukaryota</taxon>
        <taxon>Viridiplantae</taxon>
        <taxon>Streptophyta</taxon>
        <taxon>Embryophyta</taxon>
        <taxon>Tracheophyta</taxon>
        <taxon>Spermatophyta</taxon>
        <taxon>Magnoliopsida</taxon>
        <taxon>Liliopsida</taxon>
        <taxon>Poales</taxon>
        <taxon>Poaceae</taxon>
        <taxon>BOP clade</taxon>
        <taxon>Pooideae</taxon>
        <taxon>Triticodae</taxon>
        <taxon>Triticeae</taxon>
        <taxon>Triticinae</taxon>
        <taxon>Aegilops</taxon>
    </lineage>
</organism>
<dbReference type="AlphaFoldDB" id="R7WBR6"/>
<evidence type="ECO:0000256" key="2">
    <source>
        <dbReference type="PROSITE-ProRule" id="PRU00117"/>
    </source>
</evidence>
<feature type="region of interest" description="Disordered" evidence="3">
    <location>
        <begin position="356"/>
        <end position="407"/>
    </location>
</feature>
<reference evidence="5" key="1">
    <citation type="submission" date="2015-06" db="UniProtKB">
        <authorList>
            <consortium name="EnsemblPlants"/>
        </authorList>
    </citation>
    <scope>IDENTIFICATION</scope>
</reference>
<feature type="compositionally biased region" description="Polar residues" evidence="3">
    <location>
        <begin position="115"/>
        <end position="131"/>
    </location>
</feature>
<dbReference type="EnsemblPlants" id="EMT19886">
    <property type="protein sequence ID" value="EMT19886"/>
    <property type="gene ID" value="F775_04004"/>
</dbReference>
<evidence type="ECO:0000259" key="4">
    <source>
        <dbReference type="SMART" id="SM00322"/>
    </source>
</evidence>
<feature type="compositionally biased region" description="Polar residues" evidence="3">
    <location>
        <begin position="356"/>
        <end position="369"/>
    </location>
</feature>
<sequence>MLPMDAEQGRAGVGGEGEEETAETGSRRPHGDGEGNGSGITQTEVHEPETSEVVNGEVPVDESMLCSSEVDGPKECSELPQEDDVPSPEQQSDEALTQEVTRKTEIPQSKVDVGDSSTLAARSFGTPQSGAEQVDIHVPNDKAELVIGEGGETIKALKTKSGADTQLIPGHLPEGDLCTERKIRLTGNWNQIEIARTMVLELISQFPRSSSQMGGHKPGRAPQWGSNNGHDYPGGMYYQNPQYLLDGVYSEQTASRGGMDTGWNQMSGGGTGQAPYQGGCYDYYASYNTYSARGPPSGVQAPMYDSVRGPTGAQAPIHYGNWSPQAPVGYTSSYRHSAPGQLTCAQGYNGQFHGQQSVNSQTAYQSYPPQQDPYGKSAFGGAQQGNGIPMPGTNYRGPTPAQQPYAL</sequence>
<dbReference type="Gene3D" id="3.30.1370.10">
    <property type="entry name" value="K Homology domain, type 1"/>
    <property type="match status" value="1"/>
</dbReference>